<evidence type="ECO:0000313" key="3">
    <source>
        <dbReference type="Proteomes" id="UP000029889"/>
    </source>
</evidence>
<feature type="transmembrane region" description="Helical" evidence="1">
    <location>
        <begin position="12"/>
        <end position="37"/>
    </location>
</feature>
<keyword evidence="1" id="KW-0472">Membrane</keyword>
<accession>A0A097EXA6</accession>
<feature type="transmembrane region" description="Helical" evidence="1">
    <location>
        <begin position="83"/>
        <end position="108"/>
    </location>
</feature>
<keyword evidence="3" id="KW-1185">Reference proteome</keyword>
<gene>
    <name evidence="2" type="primary">189</name>
    <name evidence="2" type="ORF">PBI_121Q_189</name>
</gene>
<dbReference type="GeneID" id="22111229"/>
<evidence type="ECO:0000256" key="1">
    <source>
        <dbReference type="SAM" id="Phobius"/>
    </source>
</evidence>
<feature type="transmembrane region" description="Helical" evidence="1">
    <location>
        <begin position="58"/>
        <end position="77"/>
    </location>
</feature>
<protein>
    <submittedName>
        <fullName evidence="2">Uncharacterized protein</fullName>
    </submittedName>
</protein>
<dbReference type="KEGG" id="vg:22111229"/>
<dbReference type="Proteomes" id="UP000029889">
    <property type="component" value="Segment"/>
</dbReference>
<proteinExistence type="predicted"/>
<keyword evidence="1" id="KW-1133">Transmembrane helix</keyword>
<dbReference type="RefSeq" id="YP_009101776.1">
    <property type="nucleotide sequence ID" value="NC_025447.1"/>
</dbReference>
<name>A0A097EXA6_9CAUD</name>
<sequence>MVNTILLLLLNIPIILSFLISIFMAGYCLVAVIHFILTNKYVLISKLDSIFACDSIAYNLWLICSCIMGVTFLLHVFDVLDQKFVYISTGLALYPATWYLIYVGDIWYSTYKEYQYKKSLNVGGK</sequence>
<keyword evidence="1" id="KW-0812">Transmembrane</keyword>
<evidence type="ECO:0000313" key="2">
    <source>
        <dbReference type="EMBL" id="AIT14079.1"/>
    </source>
</evidence>
<dbReference type="EMBL" id="KM507819">
    <property type="protein sequence ID" value="AIT14079.1"/>
    <property type="molecule type" value="Genomic_DNA"/>
</dbReference>
<reference evidence="2 3" key="1">
    <citation type="submission" date="2014-09" db="EMBL/GenBank/DDBJ databases">
        <authorList>
            <person name="Lapin J.S."/>
            <person name="Pope W.H."/>
            <person name="Hua J."/>
            <person name="Ford M.E."/>
            <person name="Conway J.F."/>
            <person name="Hatfull G.F."/>
            <person name="Hendrix R.W."/>
        </authorList>
    </citation>
    <scope>NUCLEOTIDE SEQUENCE [LARGE SCALE GENOMIC DNA]</scope>
</reference>
<organism evidence="2 3">
    <name type="scientific">Escherichia phage 121Q</name>
    <dbReference type="NCBI Taxonomy" id="1555202"/>
    <lineage>
        <taxon>Viruses</taxon>
        <taxon>Duplodnaviria</taxon>
        <taxon>Heunggongvirae</taxon>
        <taxon>Uroviricota</taxon>
        <taxon>Caudoviricetes</taxon>
        <taxon>Asteriusvirus</taxon>
        <taxon>Asteriusvirus av121Q</taxon>
    </lineage>
</organism>